<proteinExistence type="predicted"/>
<feature type="binding site" evidence="1">
    <location>
        <position position="268"/>
    </location>
    <ligand>
        <name>a divalent metal cation</name>
        <dbReference type="ChEBI" id="CHEBI:60240"/>
        <label>1</label>
    </ligand>
</feature>
<dbReference type="CDD" id="cd01310">
    <property type="entry name" value="TatD_DNAse"/>
    <property type="match status" value="1"/>
</dbReference>
<feature type="binding site" evidence="1">
    <location>
        <position position="34"/>
    </location>
    <ligand>
        <name>a divalent metal cation</name>
        <dbReference type="ChEBI" id="CHEBI:60240"/>
        <label>1</label>
    </ligand>
</feature>
<dbReference type="EMBL" id="UGGQ01000006">
    <property type="protein sequence ID" value="STO16114.1"/>
    <property type="molecule type" value="Genomic_DNA"/>
</dbReference>
<dbReference type="RefSeq" id="WP_004013289.1">
    <property type="nucleotide sequence ID" value="NZ_CAMPNB010000018.1"/>
</dbReference>
<accession>A0A2J9KNW1</accession>
<feature type="binding site" evidence="1">
    <location>
        <position position="36"/>
    </location>
    <ligand>
        <name>a divalent metal cation</name>
        <dbReference type="ChEBI" id="CHEBI:60240"/>
        <label>1</label>
    </ligand>
</feature>
<reference evidence="3 6" key="2">
    <citation type="submission" date="2020-04" db="EMBL/GenBank/DDBJ databases">
        <title>Antimicrobial susceptibility and clonality of vaginal-derived multi-drug resistant Mobiluncus isolates in China.</title>
        <authorList>
            <person name="Zhang X."/>
        </authorList>
    </citation>
    <scope>NUCLEOTIDE SEQUENCE [LARGE SCALE GENOMIC DNA]</scope>
    <source>
        <strain evidence="3 6">7</strain>
    </source>
</reference>
<protein>
    <submittedName>
        <fullName evidence="3">TatD family hydrolase</fullName>
    </submittedName>
</protein>
<dbReference type="PANTHER" id="PTHR46124:SF2">
    <property type="entry name" value="D-AMINOACYL-TRNA DEACYLASE"/>
    <property type="match status" value="1"/>
</dbReference>
<evidence type="ECO:0000313" key="6">
    <source>
        <dbReference type="Proteomes" id="UP000582487"/>
    </source>
</evidence>
<evidence type="ECO:0000313" key="5">
    <source>
        <dbReference type="Proteomes" id="UP000255284"/>
    </source>
</evidence>
<dbReference type="GO" id="GO:0005829">
    <property type="term" value="C:cytosol"/>
    <property type="evidence" value="ECO:0007669"/>
    <property type="project" value="TreeGrafter"/>
</dbReference>
<dbReference type="AlphaFoldDB" id="A0A2J9KNW1"/>
<evidence type="ECO:0000313" key="4">
    <source>
        <dbReference type="EMBL" id="STO16114.1"/>
    </source>
</evidence>
<dbReference type="GO" id="GO:0016788">
    <property type="term" value="F:hydrolase activity, acting on ester bonds"/>
    <property type="evidence" value="ECO:0007669"/>
    <property type="project" value="InterPro"/>
</dbReference>
<evidence type="ECO:0000313" key="3">
    <source>
        <dbReference type="EMBL" id="NMW93990.1"/>
    </source>
</evidence>
<dbReference type="GeneID" id="61167076"/>
<dbReference type="EMBL" id="JABCUV010000014">
    <property type="protein sequence ID" value="NMW93990.1"/>
    <property type="molecule type" value="Genomic_DNA"/>
</dbReference>
<dbReference type="Proteomes" id="UP000255284">
    <property type="component" value="Unassembled WGS sequence"/>
</dbReference>
<evidence type="ECO:0000256" key="1">
    <source>
        <dbReference type="PIRSR" id="PIRSR005902-1"/>
    </source>
</evidence>
<feature type="region of interest" description="Disordered" evidence="2">
    <location>
        <begin position="1"/>
        <end position="21"/>
    </location>
</feature>
<dbReference type="SUPFAM" id="SSF51556">
    <property type="entry name" value="Metallo-dependent hydrolases"/>
    <property type="match status" value="1"/>
</dbReference>
<feature type="binding site" evidence="1">
    <location>
        <position position="218"/>
    </location>
    <ligand>
        <name>a divalent metal cation</name>
        <dbReference type="ChEBI" id="CHEBI:60240"/>
        <label>2</label>
    </ligand>
</feature>
<feature type="binding site" evidence="1">
    <location>
        <position position="157"/>
    </location>
    <ligand>
        <name>a divalent metal cation</name>
        <dbReference type="ChEBI" id="CHEBI:60240"/>
        <label>1</label>
    </ligand>
</feature>
<feature type="binding site" evidence="1">
    <location>
        <position position="194"/>
    </location>
    <ligand>
        <name>a divalent metal cation</name>
        <dbReference type="ChEBI" id="CHEBI:60240"/>
        <label>2</label>
    </ligand>
</feature>
<name>A0A2J9KNW1_9ACTO</name>
<sequence>MSKHKPRLWPPVPRPELAPAEGGTFGRAALVDNHTHLPLLPGEFISDTSGVRLSAEEQVRRARMAGVEAMVVSQCSLVEVQTLDEQRERFALPIFDSVFFAVAIHPNEAPHHEGILETGPDNVAQIREAWQEVPLADALTAVEQAARRIDKVVAIGETGLDYFRTAEVGKDAQKQSFAAHIELAKSLDLPLQIHDREAHADCVELLLRVGAPRRTVFHCFSGDRELAEILSANGWYASFAGNVTYPANRDLQEAVLVMPRELCLVETDAPYLTPQPYRGRPNASYLVGHTADFLAQLAGVDSDTLRCQICENAGEVYGIGLKNSEK</sequence>
<gene>
    <name evidence="4" type="primary">ycfH</name>
    <name evidence="3" type="ORF">HHJ74_09930</name>
    <name evidence="4" type="ORF">NCTC11819_00664</name>
</gene>
<dbReference type="GO" id="GO:0046872">
    <property type="term" value="F:metal ion binding"/>
    <property type="evidence" value="ECO:0007669"/>
    <property type="project" value="UniProtKB-KW"/>
</dbReference>
<keyword evidence="1" id="KW-0479">Metal-binding</keyword>
<dbReference type="InterPro" id="IPR032466">
    <property type="entry name" value="Metal_Hydrolase"/>
</dbReference>
<dbReference type="Gene3D" id="3.20.20.140">
    <property type="entry name" value="Metal-dependent hydrolases"/>
    <property type="match status" value="1"/>
</dbReference>
<dbReference type="OrthoDB" id="9810005at2"/>
<reference evidence="4 5" key="1">
    <citation type="submission" date="2018-06" db="EMBL/GenBank/DDBJ databases">
        <authorList>
            <consortium name="Pathogen Informatics"/>
            <person name="Doyle S."/>
        </authorList>
    </citation>
    <scope>NUCLEOTIDE SEQUENCE [LARGE SCALE GENOMIC DNA]</scope>
    <source>
        <strain evidence="4 5">NCTC11819</strain>
    </source>
</reference>
<dbReference type="InterPro" id="IPR001130">
    <property type="entry name" value="TatD-like"/>
</dbReference>
<dbReference type="PANTHER" id="PTHR46124">
    <property type="entry name" value="D-AMINOACYL-TRNA DEACYLASE"/>
    <property type="match status" value="1"/>
</dbReference>
<dbReference type="PIRSF" id="PIRSF005902">
    <property type="entry name" value="DNase_TatD"/>
    <property type="match status" value="1"/>
</dbReference>
<dbReference type="Pfam" id="PF01026">
    <property type="entry name" value="TatD_DNase"/>
    <property type="match status" value="1"/>
</dbReference>
<comment type="caution">
    <text evidence="4">The sequence shown here is derived from an EMBL/GenBank/DDBJ whole genome shotgun (WGS) entry which is preliminary data.</text>
</comment>
<organism evidence="4 5">
    <name type="scientific">Mobiluncus mulieris</name>
    <dbReference type="NCBI Taxonomy" id="2052"/>
    <lineage>
        <taxon>Bacteria</taxon>
        <taxon>Bacillati</taxon>
        <taxon>Actinomycetota</taxon>
        <taxon>Actinomycetes</taxon>
        <taxon>Actinomycetales</taxon>
        <taxon>Actinomycetaceae</taxon>
        <taxon>Mobiluncus</taxon>
    </lineage>
</organism>
<keyword evidence="4" id="KW-0378">Hydrolase</keyword>
<evidence type="ECO:0000256" key="2">
    <source>
        <dbReference type="SAM" id="MobiDB-lite"/>
    </source>
</evidence>
<dbReference type="Proteomes" id="UP000582487">
    <property type="component" value="Unassembled WGS sequence"/>
</dbReference>